<name>A0ABP1QAB4_9HEXA</name>
<feature type="transmembrane region" description="Helical" evidence="6">
    <location>
        <begin position="219"/>
        <end position="237"/>
    </location>
</feature>
<sequence>MTESKVWKFKAVIPPRIAEAGEVEVEENVTSSTHFIPRRPQSTANGGRKAPRPHSIGATIISNPKLDGEVADADSDNGECEKFNKEIKAVVEKKNVNPCKKYIGILLTLVASGALALSSICVKVIPGYHPYSVSVWTFQGILLPSLIVLLFSCLIKKENVIKLSKPIEDLEVDRYSNGKKSEGGQWKTFGFVLMRACFGAGGVVLKCYSLQYMEVADSTIIAFSSPVFVAIAAWIFLRERVGIVTFLTAIVVLVGVGVIARPPILTGEKSFDTNQLIGTAMAISCMLLGVFTVIILRYICHVHYAFINFVYGVVGTVGSLLLCFFVGQGKFQFPENGHDWFLAGSIAGLTFMGINLFTLALKYEQAGTFALIRTSEIVFTFLWQFIFLNIKPDQLSIIGALIVVLGVIIITGRKWIEMQSPNHKARKCFGFLLK</sequence>
<evidence type="ECO:0000313" key="8">
    <source>
        <dbReference type="EMBL" id="CAL8091693.1"/>
    </source>
</evidence>
<dbReference type="InterPro" id="IPR037185">
    <property type="entry name" value="EmrE-like"/>
</dbReference>
<feature type="region of interest" description="Disordered" evidence="5">
    <location>
        <begin position="29"/>
        <end position="57"/>
    </location>
</feature>
<dbReference type="Pfam" id="PF00892">
    <property type="entry name" value="EamA"/>
    <property type="match status" value="2"/>
</dbReference>
<evidence type="ECO:0000256" key="6">
    <source>
        <dbReference type="SAM" id="Phobius"/>
    </source>
</evidence>
<keyword evidence="4 6" id="KW-0472">Membrane</keyword>
<feature type="compositionally biased region" description="Polar residues" evidence="5">
    <location>
        <begin position="30"/>
        <end position="45"/>
    </location>
</feature>
<evidence type="ECO:0000259" key="7">
    <source>
        <dbReference type="Pfam" id="PF00892"/>
    </source>
</evidence>
<organism evidence="8 9">
    <name type="scientific">Orchesella dallaii</name>
    <dbReference type="NCBI Taxonomy" id="48710"/>
    <lineage>
        <taxon>Eukaryota</taxon>
        <taxon>Metazoa</taxon>
        <taxon>Ecdysozoa</taxon>
        <taxon>Arthropoda</taxon>
        <taxon>Hexapoda</taxon>
        <taxon>Collembola</taxon>
        <taxon>Entomobryomorpha</taxon>
        <taxon>Entomobryoidea</taxon>
        <taxon>Orchesellidae</taxon>
        <taxon>Orchesellinae</taxon>
        <taxon>Orchesella</taxon>
    </lineage>
</organism>
<feature type="domain" description="EamA" evidence="7">
    <location>
        <begin position="103"/>
        <end position="259"/>
    </location>
</feature>
<feature type="transmembrane region" description="Helical" evidence="6">
    <location>
        <begin position="131"/>
        <end position="155"/>
    </location>
</feature>
<feature type="domain" description="EamA" evidence="7">
    <location>
        <begin position="281"/>
        <end position="411"/>
    </location>
</feature>
<reference evidence="8 9" key="1">
    <citation type="submission" date="2024-08" db="EMBL/GenBank/DDBJ databases">
        <authorList>
            <person name="Cucini C."/>
            <person name="Frati F."/>
        </authorList>
    </citation>
    <scope>NUCLEOTIDE SEQUENCE [LARGE SCALE GENOMIC DNA]</scope>
</reference>
<evidence type="ECO:0000313" key="9">
    <source>
        <dbReference type="Proteomes" id="UP001642540"/>
    </source>
</evidence>
<evidence type="ECO:0000256" key="5">
    <source>
        <dbReference type="SAM" id="MobiDB-lite"/>
    </source>
</evidence>
<evidence type="ECO:0000256" key="3">
    <source>
        <dbReference type="ARBA" id="ARBA00022989"/>
    </source>
</evidence>
<comment type="subcellular location">
    <subcellularLocation>
        <location evidence="1">Membrane</location>
        <topology evidence="1">Multi-pass membrane protein</topology>
    </subcellularLocation>
</comment>
<proteinExistence type="predicted"/>
<feature type="transmembrane region" description="Helical" evidence="6">
    <location>
        <begin position="102"/>
        <end position="125"/>
    </location>
</feature>
<evidence type="ECO:0000256" key="1">
    <source>
        <dbReference type="ARBA" id="ARBA00004141"/>
    </source>
</evidence>
<dbReference type="Proteomes" id="UP001642540">
    <property type="component" value="Unassembled WGS sequence"/>
</dbReference>
<evidence type="ECO:0000256" key="4">
    <source>
        <dbReference type="ARBA" id="ARBA00023136"/>
    </source>
</evidence>
<feature type="transmembrane region" description="Helical" evidence="6">
    <location>
        <begin position="396"/>
        <end position="416"/>
    </location>
</feature>
<dbReference type="Gene3D" id="1.10.3730.20">
    <property type="match status" value="1"/>
</dbReference>
<dbReference type="EMBL" id="CAXLJM020000024">
    <property type="protein sequence ID" value="CAL8091693.1"/>
    <property type="molecule type" value="Genomic_DNA"/>
</dbReference>
<feature type="transmembrane region" description="Helical" evidence="6">
    <location>
        <begin position="189"/>
        <end position="213"/>
    </location>
</feature>
<feature type="transmembrane region" description="Helical" evidence="6">
    <location>
        <begin position="244"/>
        <end position="264"/>
    </location>
</feature>
<dbReference type="PANTHER" id="PTHR22911">
    <property type="entry name" value="ACYL-MALONYL CONDENSING ENZYME-RELATED"/>
    <property type="match status" value="1"/>
</dbReference>
<feature type="transmembrane region" description="Helical" evidence="6">
    <location>
        <begin position="306"/>
        <end position="328"/>
    </location>
</feature>
<dbReference type="SUPFAM" id="SSF103481">
    <property type="entry name" value="Multidrug resistance efflux transporter EmrE"/>
    <property type="match status" value="2"/>
</dbReference>
<keyword evidence="3 6" id="KW-1133">Transmembrane helix</keyword>
<keyword evidence="2 6" id="KW-0812">Transmembrane</keyword>
<feature type="transmembrane region" description="Helical" evidence="6">
    <location>
        <begin position="368"/>
        <end position="390"/>
    </location>
</feature>
<dbReference type="InterPro" id="IPR000620">
    <property type="entry name" value="EamA_dom"/>
</dbReference>
<accession>A0ABP1QAB4</accession>
<protein>
    <recommendedName>
        <fullName evidence="7">EamA domain-containing protein</fullName>
    </recommendedName>
</protein>
<gene>
    <name evidence="8" type="ORF">ODALV1_LOCUS7999</name>
</gene>
<feature type="transmembrane region" description="Helical" evidence="6">
    <location>
        <begin position="340"/>
        <end position="361"/>
    </location>
</feature>
<comment type="caution">
    <text evidence="8">The sequence shown here is derived from an EMBL/GenBank/DDBJ whole genome shotgun (WGS) entry which is preliminary data.</text>
</comment>
<feature type="transmembrane region" description="Helical" evidence="6">
    <location>
        <begin position="276"/>
        <end position="299"/>
    </location>
</feature>
<evidence type="ECO:0000256" key="2">
    <source>
        <dbReference type="ARBA" id="ARBA00022692"/>
    </source>
</evidence>
<dbReference type="PANTHER" id="PTHR22911:SF6">
    <property type="entry name" value="SOLUTE CARRIER FAMILY 35 MEMBER G1"/>
    <property type="match status" value="1"/>
</dbReference>
<keyword evidence="9" id="KW-1185">Reference proteome</keyword>